<feature type="transmembrane region" description="Helical" evidence="1">
    <location>
        <begin position="12"/>
        <end position="31"/>
    </location>
</feature>
<evidence type="ECO:0000256" key="1">
    <source>
        <dbReference type="SAM" id="Phobius"/>
    </source>
</evidence>
<keyword evidence="1" id="KW-1133">Transmembrane helix</keyword>
<keyword evidence="1" id="KW-0472">Membrane</keyword>
<keyword evidence="3" id="KW-1185">Reference proteome</keyword>
<name>A0ABR6J0D8_9HYPH</name>
<sequence>MIATIRDEMGRWVGPYTFAAAAIRLVLADLLDLAAD</sequence>
<dbReference type="EMBL" id="JACIFX010000026">
    <property type="protein sequence ID" value="MBB4233134.1"/>
    <property type="molecule type" value="Genomic_DNA"/>
</dbReference>
<evidence type="ECO:0008006" key="4">
    <source>
        <dbReference type="Google" id="ProtNLM"/>
    </source>
</evidence>
<gene>
    <name evidence="2" type="ORF">GGD56_007037</name>
</gene>
<evidence type="ECO:0000313" key="2">
    <source>
        <dbReference type="EMBL" id="MBB4233134.1"/>
    </source>
</evidence>
<comment type="caution">
    <text evidence="2">The sequence shown here is derived from an EMBL/GenBank/DDBJ whole genome shotgun (WGS) entry which is preliminary data.</text>
</comment>
<reference evidence="2 3" key="1">
    <citation type="submission" date="2020-08" db="EMBL/GenBank/DDBJ databases">
        <title>Genomic Encyclopedia of Type Strains, Phase IV (KMG-V): Genome sequencing to study the core and pangenomes of soil and plant-associated prokaryotes.</title>
        <authorList>
            <person name="Whitman W."/>
        </authorList>
    </citation>
    <scope>NUCLEOTIDE SEQUENCE [LARGE SCALE GENOMIC DNA]</scope>
    <source>
        <strain evidence="2 3">SEMIA 4087</strain>
    </source>
</reference>
<organism evidence="2 3">
    <name type="scientific">Rhizobium mongolense</name>
    <dbReference type="NCBI Taxonomy" id="57676"/>
    <lineage>
        <taxon>Bacteria</taxon>
        <taxon>Pseudomonadati</taxon>
        <taxon>Pseudomonadota</taxon>
        <taxon>Alphaproteobacteria</taxon>
        <taxon>Hyphomicrobiales</taxon>
        <taxon>Rhizobiaceae</taxon>
        <taxon>Rhizobium/Agrobacterium group</taxon>
        <taxon>Rhizobium</taxon>
    </lineage>
</organism>
<accession>A0ABR6J0D8</accession>
<proteinExistence type="predicted"/>
<dbReference type="Proteomes" id="UP000551353">
    <property type="component" value="Unassembled WGS sequence"/>
</dbReference>
<keyword evidence="1" id="KW-0812">Transmembrane</keyword>
<protein>
    <recommendedName>
        <fullName evidence="4">Transposase</fullName>
    </recommendedName>
</protein>
<evidence type="ECO:0000313" key="3">
    <source>
        <dbReference type="Proteomes" id="UP000551353"/>
    </source>
</evidence>